<proteinExistence type="predicted"/>
<dbReference type="AlphaFoldDB" id="A0AAE3KLW5"/>
<keyword evidence="2" id="KW-1185">Reference proteome</keyword>
<protein>
    <recommendedName>
        <fullName evidence="3">Prevent-host-death protein</fullName>
    </recommendedName>
</protein>
<reference evidence="1" key="1">
    <citation type="submission" date="2022-06" db="EMBL/GenBank/DDBJ databases">
        <title>New cyanobacteria of genus Symplocastrum in benthos of Lake Baikal.</title>
        <authorList>
            <person name="Sorokovikova E."/>
            <person name="Tikhonova I."/>
            <person name="Krasnopeev A."/>
            <person name="Evseev P."/>
            <person name="Gladkikh A."/>
            <person name="Belykh O."/>
        </authorList>
    </citation>
    <scope>NUCLEOTIDE SEQUENCE</scope>
    <source>
        <strain evidence="1">BBK-W-15</strain>
    </source>
</reference>
<dbReference type="Pfam" id="PF18506">
    <property type="entry name" value="RelB-like"/>
    <property type="match status" value="1"/>
</dbReference>
<evidence type="ECO:0000313" key="1">
    <source>
        <dbReference type="EMBL" id="MCP2727093.1"/>
    </source>
</evidence>
<dbReference type="Proteomes" id="UP001204953">
    <property type="component" value="Unassembled WGS sequence"/>
</dbReference>
<sequence>METTLNIEYLTNKNGDVSAVVIPIKLWRQLLPNEEVSVDQLAVAVEDYCMNKAMDEAVNTPLLERSEALAYLEE</sequence>
<dbReference type="InterPro" id="IPR049537">
    <property type="entry name" value="RelB-like"/>
</dbReference>
<evidence type="ECO:0000313" key="2">
    <source>
        <dbReference type="Proteomes" id="UP001204953"/>
    </source>
</evidence>
<gene>
    <name evidence="1" type="ORF">NJ959_01210</name>
</gene>
<comment type="caution">
    <text evidence="1">The sequence shown here is derived from an EMBL/GenBank/DDBJ whole genome shotgun (WGS) entry which is preliminary data.</text>
</comment>
<name>A0AAE3KLW5_9CYAN</name>
<accession>A0AAE3KLW5</accession>
<dbReference type="EMBL" id="JAMZMM010000006">
    <property type="protein sequence ID" value="MCP2727093.1"/>
    <property type="molecule type" value="Genomic_DNA"/>
</dbReference>
<evidence type="ECO:0008006" key="3">
    <source>
        <dbReference type="Google" id="ProtNLM"/>
    </source>
</evidence>
<organism evidence="1 2">
    <name type="scientific">Limnofasciculus baicalensis BBK-W-15</name>
    <dbReference type="NCBI Taxonomy" id="2699891"/>
    <lineage>
        <taxon>Bacteria</taxon>
        <taxon>Bacillati</taxon>
        <taxon>Cyanobacteriota</taxon>
        <taxon>Cyanophyceae</taxon>
        <taxon>Coleofasciculales</taxon>
        <taxon>Coleofasciculaceae</taxon>
        <taxon>Limnofasciculus</taxon>
        <taxon>Limnofasciculus baicalensis</taxon>
    </lineage>
</organism>